<sequence length="173" mass="19556">MEGEVYHRTPYQANVDNLTPVDLGGSEETDEEEESEEEEGEEEIEEDEIEAPLSSIEMAQRMKKLVDPGPFKYNRKVFLAALPCFLIILAICGEPVSIVNLLLMIMMNSFILLTGGWILLQMIIFRKQEPEVCVFLEQLLFSCYPALSACLTTWAIATFIPLKYVPFILLSVG</sequence>
<organism evidence="1">
    <name type="scientific">Magallana gigas</name>
    <name type="common">Pacific oyster</name>
    <name type="synonym">Crassostrea gigas</name>
    <dbReference type="NCBI Taxonomy" id="29159"/>
    <lineage>
        <taxon>Eukaryota</taxon>
        <taxon>Metazoa</taxon>
        <taxon>Spiralia</taxon>
        <taxon>Lophotrochozoa</taxon>
        <taxon>Mollusca</taxon>
        <taxon>Bivalvia</taxon>
        <taxon>Autobranchia</taxon>
        <taxon>Pteriomorphia</taxon>
        <taxon>Ostreida</taxon>
        <taxon>Ostreoidea</taxon>
        <taxon>Ostreidae</taxon>
        <taxon>Magallana</taxon>
    </lineage>
</organism>
<reference evidence="1" key="1">
    <citation type="journal article" date="2012" name="Nature">
        <title>The oyster genome reveals stress adaptation and complexity of shell formation.</title>
        <authorList>
            <person name="Zhang G."/>
            <person name="Fang X."/>
            <person name="Guo X."/>
            <person name="Li L."/>
            <person name="Luo R."/>
            <person name="Xu F."/>
            <person name="Yang P."/>
            <person name="Zhang L."/>
            <person name="Wang X."/>
            <person name="Qi H."/>
            <person name="Xiong Z."/>
            <person name="Que H."/>
            <person name="Xie Y."/>
            <person name="Holland P.W."/>
            <person name="Paps J."/>
            <person name="Zhu Y."/>
            <person name="Wu F."/>
            <person name="Chen Y."/>
            <person name="Wang J."/>
            <person name="Peng C."/>
            <person name="Meng J."/>
            <person name="Yang L."/>
            <person name="Liu J."/>
            <person name="Wen B."/>
            <person name="Zhang N."/>
            <person name="Huang Z."/>
            <person name="Zhu Q."/>
            <person name="Feng Y."/>
            <person name="Mount A."/>
            <person name="Hedgecock D."/>
            <person name="Xu Z."/>
            <person name="Liu Y."/>
            <person name="Domazet-Loso T."/>
            <person name="Du Y."/>
            <person name="Sun X."/>
            <person name="Zhang S."/>
            <person name="Liu B."/>
            <person name="Cheng P."/>
            <person name="Jiang X."/>
            <person name="Li J."/>
            <person name="Fan D."/>
            <person name="Wang W."/>
            <person name="Fu W."/>
            <person name="Wang T."/>
            <person name="Wang B."/>
            <person name="Zhang J."/>
            <person name="Peng Z."/>
            <person name="Li Y."/>
            <person name="Li N."/>
            <person name="Wang J."/>
            <person name="Chen M."/>
            <person name="He Y."/>
            <person name="Tan F."/>
            <person name="Song X."/>
            <person name="Zheng Q."/>
            <person name="Huang R."/>
            <person name="Yang H."/>
            <person name="Du X."/>
            <person name="Chen L."/>
            <person name="Yang M."/>
            <person name="Gaffney P.M."/>
            <person name="Wang S."/>
            <person name="Luo L."/>
            <person name="She Z."/>
            <person name="Ming Y."/>
            <person name="Huang W."/>
            <person name="Zhang S."/>
            <person name="Huang B."/>
            <person name="Zhang Y."/>
            <person name="Qu T."/>
            <person name="Ni P."/>
            <person name="Miao G."/>
            <person name="Wang J."/>
            <person name="Wang Q."/>
            <person name="Steinberg C.E."/>
            <person name="Wang H."/>
            <person name="Li N."/>
            <person name="Qian L."/>
            <person name="Zhang G."/>
            <person name="Li Y."/>
            <person name="Yang H."/>
            <person name="Liu X."/>
            <person name="Wang J."/>
            <person name="Yin Y."/>
            <person name="Wang J."/>
        </authorList>
    </citation>
    <scope>NUCLEOTIDE SEQUENCE [LARGE SCALE GENOMIC DNA]</scope>
    <source>
        <strain evidence="1">05x7-T-G4-1.051#20</strain>
    </source>
</reference>
<name>K1QF60_MAGGI</name>
<dbReference type="InParanoid" id="K1QF60"/>
<gene>
    <name evidence="1" type="ORF">CGI_10006735</name>
</gene>
<dbReference type="HOGENOM" id="CLU_1549135_0_0_1"/>
<dbReference type="PANTHER" id="PTHR35313">
    <property type="entry name" value="NO EXINE FORMATION 1"/>
    <property type="match status" value="1"/>
</dbReference>
<evidence type="ECO:0000313" key="1">
    <source>
        <dbReference type="EMBL" id="EKC20141.1"/>
    </source>
</evidence>
<dbReference type="PANTHER" id="PTHR35313:SF1">
    <property type="entry name" value="NO EXINE FORMATION 1"/>
    <property type="match status" value="1"/>
</dbReference>
<dbReference type="EMBL" id="JH817920">
    <property type="protein sequence ID" value="EKC20141.1"/>
    <property type="molecule type" value="Genomic_DNA"/>
</dbReference>
<proteinExistence type="predicted"/>
<protein>
    <submittedName>
        <fullName evidence="1">Uncharacterized protein</fullName>
    </submittedName>
</protein>
<dbReference type="AlphaFoldDB" id="K1QF60"/>
<accession>K1QF60</accession>